<dbReference type="AlphaFoldDB" id="A0A1J1IBU8"/>
<sequence>MWSKSINFEVIFICFLSFMPWPIPPGSVTIQCSRQNSRIVRKIVQSKLTPIFQKFKVELPVECPFHPNRDLFAPQENAKIQNRPTQWTCGFCGKNFYEEKFLDLHFDNRHRGRVNQAEDAICLADYCDIMRCDVLVSKDSSLGSFSKTPVSTDIELYNEATALAAARREVINSQMKTSTFNLPPSLRDKLNEILAATGHKIEAPVPKEKIHKRKRILCKEKSKKSDTQQKQNDSKKSQDDNGNEDENKENINETQCESLADRRHHRSSEMQRRKANCKTEDIQKLKGRCERLIRSCIAGALLKLSIEEFKNMEDEMNKAICWYLTCDRYWEDSSAQRPFPWALVFILVVVLSLGISLCYYIIWVLFDTDESLTPSYNLLTAHSSHHHQQQQLMQMQLQTTAITSSSSIPIAMGSNMFQSANMHAAGHSGIVQSLSHSQPLEQLAYTEEFFPPTAGIDEQYIYVTYPTEMKKRLTDSFYNRTSRI</sequence>
<feature type="region of interest" description="Disordered" evidence="2">
    <location>
        <begin position="212"/>
        <end position="274"/>
    </location>
</feature>
<dbReference type="PANTHER" id="PTHR21385:SF0">
    <property type="entry name" value="RE51073P"/>
    <property type="match status" value="1"/>
</dbReference>
<organism evidence="6 7">
    <name type="scientific">Clunio marinus</name>
    <dbReference type="NCBI Taxonomy" id="568069"/>
    <lineage>
        <taxon>Eukaryota</taxon>
        <taxon>Metazoa</taxon>
        <taxon>Ecdysozoa</taxon>
        <taxon>Arthropoda</taxon>
        <taxon>Hexapoda</taxon>
        <taxon>Insecta</taxon>
        <taxon>Pterygota</taxon>
        <taxon>Neoptera</taxon>
        <taxon>Endopterygota</taxon>
        <taxon>Diptera</taxon>
        <taxon>Nematocera</taxon>
        <taxon>Chironomoidea</taxon>
        <taxon>Chironomidae</taxon>
        <taxon>Clunio</taxon>
    </lineage>
</organism>
<feature type="transmembrane region" description="Helical" evidence="3">
    <location>
        <begin position="341"/>
        <end position="366"/>
    </location>
</feature>
<keyword evidence="1" id="KW-0479">Metal-binding</keyword>
<evidence type="ECO:0000259" key="5">
    <source>
        <dbReference type="PROSITE" id="PS50157"/>
    </source>
</evidence>
<evidence type="ECO:0000313" key="7">
    <source>
        <dbReference type="Proteomes" id="UP000183832"/>
    </source>
</evidence>
<keyword evidence="4" id="KW-0732">Signal</keyword>
<accession>A0A1J1IBU8</accession>
<dbReference type="Proteomes" id="UP000183832">
    <property type="component" value="Unassembled WGS sequence"/>
</dbReference>
<name>A0A1J1IBU8_9DIPT</name>
<feature type="domain" description="C2H2-type" evidence="5">
    <location>
        <begin position="87"/>
        <end position="115"/>
    </location>
</feature>
<proteinExistence type="predicted"/>
<dbReference type="OrthoDB" id="4507at2759"/>
<keyword evidence="1" id="KW-0863">Zinc-finger</keyword>
<evidence type="ECO:0000313" key="6">
    <source>
        <dbReference type="EMBL" id="CRK96462.1"/>
    </source>
</evidence>
<evidence type="ECO:0000256" key="4">
    <source>
        <dbReference type="SAM" id="SignalP"/>
    </source>
</evidence>
<keyword evidence="3" id="KW-0472">Membrane</keyword>
<protein>
    <submittedName>
        <fullName evidence="6">CLUMA_CG009994, isoform A</fullName>
    </submittedName>
</protein>
<dbReference type="EMBL" id="CVRI01000044">
    <property type="protein sequence ID" value="CRK96462.1"/>
    <property type="molecule type" value="Genomic_DNA"/>
</dbReference>
<dbReference type="PROSITE" id="PS00028">
    <property type="entry name" value="ZINC_FINGER_C2H2_1"/>
    <property type="match status" value="1"/>
</dbReference>
<keyword evidence="7" id="KW-1185">Reference proteome</keyword>
<feature type="signal peptide" evidence="4">
    <location>
        <begin position="1"/>
        <end position="25"/>
    </location>
</feature>
<reference evidence="6 7" key="1">
    <citation type="submission" date="2015-04" db="EMBL/GenBank/DDBJ databases">
        <authorList>
            <person name="Syromyatnikov M.Y."/>
            <person name="Popov V.N."/>
        </authorList>
    </citation>
    <scope>NUCLEOTIDE SEQUENCE [LARGE SCALE GENOMIC DNA]</scope>
</reference>
<evidence type="ECO:0000256" key="2">
    <source>
        <dbReference type="SAM" id="MobiDB-lite"/>
    </source>
</evidence>
<feature type="compositionally biased region" description="Basic and acidic residues" evidence="2">
    <location>
        <begin position="217"/>
        <end position="239"/>
    </location>
</feature>
<evidence type="ECO:0000256" key="1">
    <source>
        <dbReference type="PROSITE-ProRule" id="PRU00042"/>
    </source>
</evidence>
<evidence type="ECO:0000256" key="3">
    <source>
        <dbReference type="SAM" id="Phobius"/>
    </source>
</evidence>
<feature type="chain" id="PRO_5012339709" evidence="4">
    <location>
        <begin position="26"/>
        <end position="484"/>
    </location>
</feature>
<gene>
    <name evidence="6" type="ORF">CLUMA_CG009994</name>
</gene>
<keyword evidence="1" id="KW-0862">Zinc</keyword>
<dbReference type="PROSITE" id="PS50157">
    <property type="entry name" value="ZINC_FINGER_C2H2_2"/>
    <property type="match status" value="1"/>
</dbReference>
<dbReference type="InterPro" id="IPR013087">
    <property type="entry name" value="Znf_C2H2_type"/>
</dbReference>
<dbReference type="PANTHER" id="PTHR21385">
    <property type="entry name" value="ZINC FINGER PROTEIN-RELATED"/>
    <property type="match status" value="1"/>
</dbReference>
<dbReference type="GO" id="GO:0008270">
    <property type="term" value="F:zinc ion binding"/>
    <property type="evidence" value="ECO:0007669"/>
    <property type="project" value="UniProtKB-KW"/>
</dbReference>
<keyword evidence="3" id="KW-0812">Transmembrane</keyword>
<keyword evidence="3" id="KW-1133">Transmembrane helix</keyword>